<keyword evidence="2" id="KW-1185">Reference proteome</keyword>
<dbReference type="OrthoDB" id="2876537at2"/>
<dbReference type="STRING" id="1499688.BN000_04565"/>
<organism evidence="1 2">
    <name type="scientific">Neobacillus massiliamazoniensis</name>
    <dbReference type="NCBI Taxonomy" id="1499688"/>
    <lineage>
        <taxon>Bacteria</taxon>
        <taxon>Bacillati</taxon>
        <taxon>Bacillota</taxon>
        <taxon>Bacilli</taxon>
        <taxon>Bacillales</taxon>
        <taxon>Bacillaceae</taxon>
        <taxon>Neobacillus</taxon>
    </lineage>
</organism>
<evidence type="ECO:0000313" key="2">
    <source>
        <dbReference type="Proteomes" id="UP000199087"/>
    </source>
</evidence>
<evidence type="ECO:0000313" key="1">
    <source>
        <dbReference type="EMBL" id="CRK84533.1"/>
    </source>
</evidence>
<protein>
    <submittedName>
        <fullName evidence="1">Uncharacterized protein</fullName>
    </submittedName>
</protein>
<name>A0A0U1P2X3_9BACI</name>
<sequence>MEVVGKSPHFTIRNFELGYTESAKFYRCFANSVEDLLFPYFEVNLRNDEKEWKDFILNRTVFKSETWTFQDVTHKNVYWYRPKNEQELIKIIKNEGLNSLFYVVPSGSDIESYNYLIYVVEHVTDEDENDEYVAMFVTERTKGIFEKQVFPKLRKNFSELKLDSLFN</sequence>
<dbReference type="EMBL" id="CVRB01000005">
    <property type="protein sequence ID" value="CRK84533.1"/>
    <property type="molecule type" value="Genomic_DNA"/>
</dbReference>
<dbReference type="RefSeq" id="WP_090638554.1">
    <property type="nucleotide sequence ID" value="NZ_CVRB01000005.1"/>
</dbReference>
<proteinExistence type="predicted"/>
<dbReference type="AlphaFoldDB" id="A0A0U1P2X3"/>
<gene>
    <name evidence="1" type="ORF">BN000_04565</name>
</gene>
<reference evidence="2" key="1">
    <citation type="submission" date="2015-05" db="EMBL/GenBank/DDBJ databases">
        <authorList>
            <person name="Urmite Genomes"/>
        </authorList>
    </citation>
    <scope>NUCLEOTIDE SEQUENCE [LARGE SCALE GENOMIC DNA]</scope>
    <source>
        <strain evidence="2">LF1</strain>
    </source>
</reference>
<dbReference type="Proteomes" id="UP000199087">
    <property type="component" value="Unassembled WGS sequence"/>
</dbReference>
<accession>A0A0U1P2X3</accession>